<comment type="subunit">
    <text evidence="8">Monomer. Part of the FGAM synthase complex composed of 1 PurL, 1 PurQ and 2 PurS subunits.</text>
</comment>
<dbReference type="GO" id="GO:0006189">
    <property type="term" value="P:'de novo' IMP biosynthetic process"/>
    <property type="evidence" value="ECO:0007669"/>
    <property type="project" value="UniProtKB-UniRule"/>
</dbReference>
<dbReference type="GO" id="GO:0000287">
    <property type="term" value="F:magnesium ion binding"/>
    <property type="evidence" value="ECO:0007669"/>
    <property type="project" value="UniProtKB-UniRule"/>
</dbReference>
<protein>
    <recommendedName>
        <fullName evidence="8">Phosphoribosylformylglycinamidine synthase subunit PurL</fullName>
        <shortName evidence="8">FGAM synthase</shortName>
        <ecNumber evidence="8">6.3.5.3</ecNumber>
    </recommendedName>
    <alternativeName>
        <fullName evidence="8">Formylglycinamide ribonucleotide amidotransferase subunit II</fullName>
        <shortName evidence="8">FGAR amidotransferase II</shortName>
        <shortName evidence="8">FGAR-AT II</shortName>
    </alternativeName>
    <alternativeName>
        <fullName evidence="8">Glutamine amidotransferase PurL</fullName>
    </alternativeName>
    <alternativeName>
        <fullName evidence="8">Phosphoribosylformylglycinamidine synthase subunit II</fullName>
    </alternativeName>
</protein>
<feature type="binding site" evidence="8">
    <location>
        <position position="109"/>
    </location>
    <ligand>
        <name>substrate</name>
    </ligand>
</feature>
<dbReference type="InterPro" id="IPR010074">
    <property type="entry name" value="PRibForGlyAmidine_synth_PurL"/>
</dbReference>
<dbReference type="CDD" id="cd02204">
    <property type="entry name" value="PurL_repeat2"/>
    <property type="match status" value="1"/>
</dbReference>
<gene>
    <name evidence="8" type="primary">purL</name>
    <name evidence="12" type="ORF">Y919_08475</name>
</gene>
<feature type="active site" description="Proton acceptor" evidence="8">
    <location>
        <position position="88"/>
    </location>
</feature>
<feature type="binding site" evidence="8">
    <location>
        <position position="262"/>
    </location>
    <ligand>
        <name>Mg(2+)</name>
        <dbReference type="ChEBI" id="CHEBI:18420"/>
        <label>2</label>
    </ligand>
</feature>
<keyword evidence="3 8" id="KW-0479">Metal-binding</keyword>
<dbReference type="AlphaFoldDB" id="A0A096BH30"/>
<dbReference type="Proteomes" id="UP000029622">
    <property type="component" value="Unassembled WGS sequence"/>
</dbReference>
<dbReference type="Pfam" id="PF02769">
    <property type="entry name" value="AIRS_C"/>
    <property type="match status" value="2"/>
</dbReference>
<organism evidence="12 13">
    <name type="scientific">Caloranaerobacter azorensis H53214</name>
    <dbReference type="NCBI Taxonomy" id="1156417"/>
    <lineage>
        <taxon>Bacteria</taxon>
        <taxon>Bacillati</taxon>
        <taxon>Bacillota</taxon>
        <taxon>Tissierellia</taxon>
        <taxon>Tissierellales</taxon>
        <taxon>Thermohalobacteraceae</taxon>
        <taxon>Caloranaerobacter</taxon>
    </lineage>
</organism>
<feature type="binding site" evidence="8">
    <location>
        <position position="45"/>
    </location>
    <ligand>
        <name>ATP</name>
        <dbReference type="ChEBI" id="CHEBI:30616"/>
    </ligand>
</feature>
<dbReference type="GO" id="GO:0004642">
    <property type="term" value="F:phosphoribosylformylglycinamidine synthase activity"/>
    <property type="evidence" value="ECO:0007669"/>
    <property type="project" value="UniProtKB-UniRule"/>
</dbReference>
<accession>A0A096BH30</accession>
<dbReference type="InterPro" id="IPR016188">
    <property type="entry name" value="PurM-like_N"/>
</dbReference>
<feature type="active site" evidence="8">
    <location>
        <position position="42"/>
    </location>
</feature>
<dbReference type="FunFam" id="3.30.1330.10:FF:000004">
    <property type="entry name" value="Phosphoribosylformylglycinamidine synthase subunit PurL"/>
    <property type="match status" value="1"/>
</dbReference>
<feature type="binding site" evidence="8">
    <location>
        <position position="86"/>
    </location>
    <ligand>
        <name>Mg(2+)</name>
        <dbReference type="ChEBI" id="CHEBI:18420"/>
        <label>1</label>
    </ligand>
</feature>
<feature type="domain" description="PurM-like C-terminal" evidence="10">
    <location>
        <begin position="565"/>
        <end position="703"/>
    </location>
</feature>
<dbReference type="NCBIfam" id="TIGR01736">
    <property type="entry name" value="FGAM_synth_II"/>
    <property type="match status" value="1"/>
</dbReference>
<feature type="domain" description="PurM-like N-terminal" evidence="9">
    <location>
        <begin position="67"/>
        <end position="183"/>
    </location>
</feature>
<dbReference type="Pfam" id="PF00586">
    <property type="entry name" value="AIRS"/>
    <property type="match status" value="2"/>
</dbReference>
<evidence type="ECO:0000313" key="13">
    <source>
        <dbReference type="Proteomes" id="UP000029622"/>
    </source>
</evidence>
<dbReference type="InterPro" id="IPR036921">
    <property type="entry name" value="PurM-like_N_sf"/>
</dbReference>
<keyword evidence="6 8" id="KW-0067">ATP-binding</keyword>
<evidence type="ECO:0000259" key="9">
    <source>
        <dbReference type="Pfam" id="PF00586"/>
    </source>
</evidence>
<dbReference type="PANTHER" id="PTHR43555">
    <property type="entry name" value="PHOSPHORIBOSYLFORMYLGLYCINAMIDINE SYNTHASE SUBUNIT PURL"/>
    <property type="match status" value="1"/>
</dbReference>
<evidence type="ECO:0000259" key="10">
    <source>
        <dbReference type="Pfam" id="PF02769"/>
    </source>
</evidence>
<feature type="binding site" evidence="8">
    <location>
        <position position="530"/>
    </location>
    <ligand>
        <name>substrate</name>
    </ligand>
</feature>
<dbReference type="UniPathway" id="UPA00074">
    <property type="reaction ID" value="UER00128"/>
</dbReference>
<keyword evidence="1 8" id="KW-0963">Cytoplasm</keyword>
<feature type="domain" description="Phosphoribosylformylglycinamidine synthase linker" evidence="11">
    <location>
        <begin position="8"/>
        <end position="46"/>
    </location>
</feature>
<dbReference type="SUPFAM" id="SSF55326">
    <property type="entry name" value="PurM N-terminal domain-like"/>
    <property type="match status" value="2"/>
</dbReference>
<dbReference type="InterPro" id="IPR036676">
    <property type="entry name" value="PurM-like_C_sf"/>
</dbReference>
<comment type="similarity">
    <text evidence="8">Belongs to the FGAMS family.</text>
</comment>
<evidence type="ECO:0000256" key="3">
    <source>
        <dbReference type="ARBA" id="ARBA00022723"/>
    </source>
</evidence>
<dbReference type="STRING" id="1156417.Y919_08475"/>
<feature type="binding site" evidence="8">
    <location>
        <begin position="306"/>
        <end position="308"/>
    </location>
    <ligand>
        <name>substrate</name>
    </ligand>
</feature>
<keyword evidence="2 8" id="KW-0436">Ligase</keyword>
<keyword evidence="4 8" id="KW-0547">Nucleotide-binding</keyword>
<dbReference type="GO" id="GO:0005524">
    <property type="term" value="F:ATP binding"/>
    <property type="evidence" value="ECO:0007669"/>
    <property type="project" value="UniProtKB-UniRule"/>
</dbReference>
<feature type="binding site" evidence="8">
    <location>
        <position position="234"/>
    </location>
    <ligand>
        <name>substrate</name>
    </ligand>
</feature>
<reference evidence="12 13" key="1">
    <citation type="submission" date="2013-12" db="EMBL/GenBank/DDBJ databases">
        <title>Draft genome sequence of Caloranaerobacter sp. H53214.</title>
        <authorList>
            <person name="Jiang L.J."/>
            <person name="Shao Z.Z."/>
            <person name="Long M.N."/>
        </authorList>
    </citation>
    <scope>NUCLEOTIDE SEQUENCE [LARGE SCALE GENOMIC DNA]</scope>
    <source>
        <strain evidence="12 13">H53214</strain>
    </source>
</reference>
<evidence type="ECO:0000256" key="7">
    <source>
        <dbReference type="ARBA" id="ARBA00022842"/>
    </source>
</evidence>
<feature type="binding site" evidence="8">
    <location>
        <position position="110"/>
    </location>
    <ligand>
        <name>Mg(2+)</name>
        <dbReference type="ChEBI" id="CHEBI:18420"/>
        <label>2</label>
    </ligand>
</feature>
<evidence type="ECO:0000256" key="5">
    <source>
        <dbReference type="ARBA" id="ARBA00022755"/>
    </source>
</evidence>
<evidence type="ECO:0000313" key="12">
    <source>
        <dbReference type="EMBL" id="KGG80028.1"/>
    </source>
</evidence>
<dbReference type="NCBIfam" id="NF002290">
    <property type="entry name" value="PRK01213.1"/>
    <property type="match status" value="1"/>
</dbReference>
<comment type="caution">
    <text evidence="12">The sequence shown here is derived from an EMBL/GenBank/DDBJ whole genome shotgun (WGS) entry which is preliminary data.</text>
</comment>
<keyword evidence="5 8" id="KW-0658">Purine biosynthesis</keyword>
<dbReference type="GO" id="GO:0005737">
    <property type="term" value="C:cytoplasm"/>
    <property type="evidence" value="ECO:0007669"/>
    <property type="project" value="UniProtKB-SubCell"/>
</dbReference>
<dbReference type="PANTHER" id="PTHR43555:SF1">
    <property type="entry name" value="PHOSPHORIBOSYLFORMYLGLYCINAMIDINE SYNTHASE SUBUNIT PURL"/>
    <property type="match status" value="1"/>
</dbReference>
<dbReference type="EMBL" id="AZTB01000043">
    <property type="protein sequence ID" value="KGG80028.1"/>
    <property type="molecule type" value="Genomic_DNA"/>
</dbReference>
<evidence type="ECO:0000256" key="8">
    <source>
        <dbReference type="HAMAP-Rule" id="MF_00420"/>
    </source>
</evidence>
<name>A0A096BH30_9FIRM</name>
<comment type="function">
    <text evidence="8">Part of the phosphoribosylformylglycinamidine synthase complex involved in the purines biosynthetic pathway. Catalyzes the ATP-dependent conversion of formylglycinamide ribonucleotide (FGAR) and glutamine to yield formylglycinamidine ribonucleotide (FGAM) and glutamate. The FGAM synthase complex is composed of three subunits. PurQ produces an ammonia molecule by converting glutamine to glutamate. PurL transfers the ammonia molecule to FGAR to form FGAM in an ATP-dependent manner. PurS interacts with PurQ and PurL and is thought to assist in the transfer of the ammonia molecule from PurQ to PurL.</text>
</comment>
<feature type="binding site" evidence="8">
    <location>
        <position position="490"/>
    </location>
    <ligand>
        <name>ATP</name>
        <dbReference type="ChEBI" id="CHEBI:30616"/>
    </ligand>
</feature>
<dbReference type="EC" id="6.3.5.3" evidence="8"/>
<feature type="domain" description="PurM-like N-terminal" evidence="9">
    <location>
        <begin position="433"/>
        <end position="552"/>
    </location>
</feature>
<evidence type="ECO:0000256" key="4">
    <source>
        <dbReference type="ARBA" id="ARBA00022741"/>
    </source>
</evidence>
<dbReference type="CDD" id="cd02203">
    <property type="entry name" value="PurL_repeat1"/>
    <property type="match status" value="1"/>
</dbReference>
<comment type="pathway">
    <text evidence="8">Purine metabolism; IMP biosynthesis via de novo pathway; 5-amino-1-(5-phospho-D-ribosyl)imidazole from N(2)-formyl-N(1)-(5-phospho-D-ribosyl)glycinamide: step 1/2.</text>
</comment>
<dbReference type="RefSeq" id="WP_035163999.1">
    <property type="nucleotide sequence ID" value="NZ_AZTB01000043.1"/>
</dbReference>
<feature type="binding site" evidence="8">
    <location>
        <position position="84"/>
    </location>
    <ligand>
        <name>ATP</name>
        <dbReference type="ChEBI" id="CHEBI:30616"/>
    </ligand>
</feature>
<proteinExistence type="inferred from homology"/>
<feature type="binding site" evidence="8">
    <location>
        <begin position="87"/>
        <end position="90"/>
    </location>
    <ligand>
        <name>substrate</name>
    </ligand>
</feature>
<comment type="subcellular location">
    <subcellularLocation>
        <location evidence="8">Cytoplasm</location>
    </subcellularLocation>
</comment>
<evidence type="ECO:0000256" key="1">
    <source>
        <dbReference type="ARBA" id="ARBA00022490"/>
    </source>
</evidence>
<dbReference type="PIRSF" id="PIRSF001587">
    <property type="entry name" value="FGAM_synthase_II"/>
    <property type="match status" value="1"/>
</dbReference>
<feature type="domain" description="PurM-like C-terminal" evidence="10">
    <location>
        <begin position="196"/>
        <end position="348"/>
    </location>
</feature>
<dbReference type="Gene3D" id="3.30.1330.10">
    <property type="entry name" value="PurM-like, N-terminal domain"/>
    <property type="match status" value="2"/>
</dbReference>
<evidence type="ECO:0000256" key="2">
    <source>
        <dbReference type="ARBA" id="ARBA00022598"/>
    </source>
</evidence>
<evidence type="ECO:0000256" key="6">
    <source>
        <dbReference type="ARBA" id="ARBA00022840"/>
    </source>
</evidence>
<comment type="caution">
    <text evidence="8">Lacks conserved residue(s) required for the propagation of feature annotation.</text>
</comment>
<feature type="binding site" evidence="8">
    <location>
        <position position="528"/>
    </location>
    <ligand>
        <name>Mg(2+)</name>
        <dbReference type="ChEBI" id="CHEBI:18420"/>
        <label>1</label>
    </ligand>
</feature>
<feature type="binding site" evidence="8">
    <location>
        <position position="527"/>
    </location>
    <ligand>
        <name>ATP</name>
        <dbReference type="ChEBI" id="CHEBI:30616"/>
    </ligand>
</feature>
<sequence>MNNKPWESVGLTREEYDKILEILGREPNNLELNMYGVMWSEHCSYKNSRALFKHFPTSNERVLQGPGENAGIIDIGDNKAIAMKIESHNHPSAVEPYQGAATGVGGIIRDIFAMGARPIALLNSLRFGEIEDDAHMRYLFSGVVSGIGGYGNCIGIPTVGGEVYFNKCYKGNPLVNAMCIGVIEHDKIHRGTAAGVGNLVMYVGASTGRDGIGGASFASVELTEETAEQRSAVQVGDPFMEKLLLEACLELLDTDYVVGIQDLGAAGLTSACSEMASRGNSGMVIDVSLVPRREEGMLPVEVMISESQERMLLVIKKGAEEKVKKIFDKWGLHSAVIGKVTDDGMLTIMENGKIVGRVPAKSLADEAPKYYREYEKPEYIDKKRALSIDKLKEVNDLNEVLFKMINSTNLCSREWVYNQYDYQVRTNTIITPGSDAAVIRIDRTNKAIAATTDCNSRYCYLNPRRGAQIAVAEAARNIVVTGGKPLAITDGLNFGNPEKPDRFWQFRESILGISEACRKFNTPVVSGNVSFYNETPENAIYPTPIIGMIGLIDDLDKVMTMEFKEEGDIIVLLGSTKKEIGASEYLKVIHGLELGEVPEIDLDLEKRLQDLCLELIDEKLIKSAHDLSEGGLALALSECLAKGNLGAEISVDTDLREDIYLFSESQSRILVSLDTNNVDKLKELCNRYEIPFTVLGRTIKDKLSIKINGDLVIDVKVEDITDKLRSVLPCIMG</sequence>
<comment type="catalytic activity">
    <reaction evidence="8">
        <text>N(2)-formyl-N(1)-(5-phospho-beta-D-ribosyl)glycinamide + L-glutamine + ATP + H2O = 2-formamido-N(1)-(5-O-phospho-beta-D-ribosyl)acetamidine + L-glutamate + ADP + phosphate + H(+)</text>
        <dbReference type="Rhea" id="RHEA:17129"/>
        <dbReference type="ChEBI" id="CHEBI:15377"/>
        <dbReference type="ChEBI" id="CHEBI:15378"/>
        <dbReference type="ChEBI" id="CHEBI:29985"/>
        <dbReference type="ChEBI" id="CHEBI:30616"/>
        <dbReference type="ChEBI" id="CHEBI:43474"/>
        <dbReference type="ChEBI" id="CHEBI:58359"/>
        <dbReference type="ChEBI" id="CHEBI:147286"/>
        <dbReference type="ChEBI" id="CHEBI:147287"/>
        <dbReference type="ChEBI" id="CHEBI:456216"/>
        <dbReference type="EC" id="6.3.5.3"/>
    </reaction>
</comment>
<dbReference type="Gene3D" id="3.90.650.10">
    <property type="entry name" value="PurM-like C-terminal domain"/>
    <property type="match status" value="2"/>
</dbReference>
<dbReference type="SUPFAM" id="SSF56042">
    <property type="entry name" value="PurM C-terminal domain-like"/>
    <property type="match status" value="2"/>
</dbReference>
<dbReference type="InterPro" id="IPR041609">
    <property type="entry name" value="PurL_linker"/>
</dbReference>
<evidence type="ECO:0000259" key="11">
    <source>
        <dbReference type="Pfam" id="PF18072"/>
    </source>
</evidence>
<dbReference type="InterPro" id="IPR010918">
    <property type="entry name" value="PurM-like_C_dom"/>
</dbReference>
<dbReference type="Pfam" id="PF18072">
    <property type="entry name" value="FGAR-AT_linker"/>
    <property type="match status" value="1"/>
</dbReference>
<dbReference type="HAMAP" id="MF_00420">
    <property type="entry name" value="PurL_2"/>
    <property type="match status" value="1"/>
</dbReference>
<keyword evidence="7 8" id="KW-0460">Magnesium</keyword>